<evidence type="ECO:0000259" key="5">
    <source>
        <dbReference type="Pfam" id="PF18559"/>
    </source>
</evidence>
<dbReference type="SUPFAM" id="SSF52279">
    <property type="entry name" value="Beta-D-glucan exohydrolase, C-terminal domain"/>
    <property type="match status" value="1"/>
</dbReference>
<dbReference type="InterPro" id="IPR036962">
    <property type="entry name" value="Glyco_hydro_3_N_sf"/>
</dbReference>
<comment type="caution">
    <text evidence="6">The sequence shown here is derived from an EMBL/GenBank/DDBJ whole genome shotgun (WGS) entry which is preliminary data.</text>
</comment>
<accession>A0ABV7HLI8</accession>
<evidence type="ECO:0000259" key="3">
    <source>
        <dbReference type="Pfam" id="PF00933"/>
    </source>
</evidence>
<dbReference type="Pfam" id="PF01915">
    <property type="entry name" value="Glyco_hydro_3_C"/>
    <property type="match status" value="1"/>
</dbReference>
<dbReference type="EMBL" id="JBHRTL010000006">
    <property type="protein sequence ID" value="MFC3154728.1"/>
    <property type="molecule type" value="Genomic_DNA"/>
</dbReference>
<dbReference type="Gene3D" id="2.60.120.430">
    <property type="entry name" value="Galactose-binding lectin"/>
    <property type="match status" value="1"/>
</dbReference>
<feature type="signal peptide" evidence="2">
    <location>
        <begin position="1"/>
        <end position="17"/>
    </location>
</feature>
<evidence type="ECO:0000256" key="2">
    <source>
        <dbReference type="SAM" id="SignalP"/>
    </source>
</evidence>
<proteinExistence type="predicted"/>
<organism evidence="6 7">
    <name type="scientific">Gilvimarinus japonicus</name>
    <dbReference type="NCBI Taxonomy" id="1796469"/>
    <lineage>
        <taxon>Bacteria</taxon>
        <taxon>Pseudomonadati</taxon>
        <taxon>Pseudomonadota</taxon>
        <taxon>Gammaproteobacteria</taxon>
        <taxon>Cellvibrionales</taxon>
        <taxon>Cellvibrionaceae</taxon>
        <taxon>Gilvimarinus</taxon>
    </lineage>
</organism>
<evidence type="ECO:0000256" key="1">
    <source>
        <dbReference type="ARBA" id="ARBA00022801"/>
    </source>
</evidence>
<gene>
    <name evidence="6" type="ORF">ACFOEB_05885</name>
</gene>
<dbReference type="InterPro" id="IPR017853">
    <property type="entry name" value="GH"/>
</dbReference>
<feature type="chain" id="PRO_5045809179" evidence="2">
    <location>
        <begin position="18"/>
        <end position="858"/>
    </location>
</feature>
<dbReference type="InterPro" id="IPR051915">
    <property type="entry name" value="Cellulose_Degrad_GH3"/>
</dbReference>
<dbReference type="Gene3D" id="3.40.50.1700">
    <property type="entry name" value="Glycoside hydrolase family 3 C-terminal domain"/>
    <property type="match status" value="1"/>
</dbReference>
<dbReference type="InterPro" id="IPR041443">
    <property type="entry name" value="Exop_C"/>
</dbReference>
<dbReference type="RefSeq" id="WP_382415146.1">
    <property type="nucleotide sequence ID" value="NZ_AP031500.1"/>
</dbReference>
<evidence type="ECO:0000259" key="4">
    <source>
        <dbReference type="Pfam" id="PF01915"/>
    </source>
</evidence>
<dbReference type="InterPro" id="IPR036881">
    <property type="entry name" value="Glyco_hydro_3_C_sf"/>
</dbReference>
<dbReference type="Pfam" id="PF18559">
    <property type="entry name" value="Exop_C"/>
    <property type="match status" value="1"/>
</dbReference>
<protein>
    <submittedName>
        <fullName evidence="6">Exo 1,3/1,4-beta-D-glucan glucohydrolase</fullName>
    </submittedName>
</protein>
<evidence type="ECO:0000313" key="7">
    <source>
        <dbReference type="Proteomes" id="UP001595548"/>
    </source>
</evidence>
<dbReference type="PANTHER" id="PTHR30620">
    <property type="entry name" value="PERIPLASMIC BETA-GLUCOSIDASE-RELATED"/>
    <property type="match status" value="1"/>
</dbReference>
<feature type="domain" description="Glycoside hydrolase family 3 C-terminal" evidence="4">
    <location>
        <begin position="432"/>
        <end position="646"/>
    </location>
</feature>
<feature type="domain" description="ExoP galactose-binding-like" evidence="5">
    <location>
        <begin position="680"/>
        <end position="845"/>
    </location>
</feature>
<evidence type="ECO:0000313" key="6">
    <source>
        <dbReference type="EMBL" id="MFC3154728.1"/>
    </source>
</evidence>
<sequence>MAINAFQRLTLAGAVMAALVGCQTQNDSASAGTSKSNHVAWPAVHSEVEQDPAIEARIDELLSQMTLEEKVGQMIQPEIKQVTPEDIREYHIGSVLNGGGTTPDNNKYASVQDWVDLADSYYYASIDKTDGRTGVPIIWGTDAVHGVGNVVGATLFPHNIALGATHNPDLLEQIGWVTGRELKITGIDWNFSPTVAVSRDERWGRAYEAWSEDPELVGQYAGRMIRGLQGEPKSDDFLNEDHVIATAKHFIGDGGTAKGIDRGETLATEEQLRDIHGAGYFSAIEAGVQVVMASFTSWEGTRMHGHEYLMTDVLKGQMGFDGFIVGDWSGHGFIPGCTALDCPQAVNAGLDIYMAPEPEWKELFASTVKHAEDGTIPMSRIDDAVRRILRVKLRAGLFEAGPPSERGIAGRADLLGAPEHREVARQAVRESLVLLKNSDGLLPLNRDMNVLVTGDGADNIGKQAGGWSVTWQGTGNKNSDFPGATSIYDGIAEVVEAGGGNAELSQNGTFKKKPDVAIVVFGEDPYAEMQGDLTNLMYKGGAEADLNLLKSFKEQGIPVVSLFITGRPLWINRELNASDAFMVVWQPGTEGEGIADVVFRNNDGSINHDAKGRLSFSWPERPDQYRLNRGDKNYNPLFPYGFGLSYADKDTLGDELSEAGLKKADTQEVLELFNRRPLDPWGIEAVGAENDRAVMNSNTMKTSTVTVEAVDRNEQQDARRVVFNGKGAGHVALFADDRQDWSDYVKANSALSFDIKVDKAPSAKTYLRLGCGSYCASDIDMTEGMRERLAGAGWQTVTVDLSCFPDAGENFGLAQPQSEYITQVLRPFTIYTTGELDMSFANVKLMKGRAASAMISCQ</sequence>
<dbReference type="InterPro" id="IPR002772">
    <property type="entry name" value="Glyco_hydro_3_C"/>
</dbReference>
<dbReference type="Proteomes" id="UP001595548">
    <property type="component" value="Unassembled WGS sequence"/>
</dbReference>
<feature type="domain" description="Glycoside hydrolase family 3 N-terminal" evidence="3">
    <location>
        <begin position="66"/>
        <end position="391"/>
    </location>
</feature>
<dbReference type="PANTHER" id="PTHR30620:SF77">
    <property type="entry name" value="LYSOSOMAL BETA GLUCOSIDASE-LIKE"/>
    <property type="match status" value="1"/>
</dbReference>
<dbReference type="Pfam" id="PF00933">
    <property type="entry name" value="Glyco_hydro_3"/>
    <property type="match status" value="1"/>
</dbReference>
<keyword evidence="7" id="KW-1185">Reference proteome</keyword>
<dbReference type="Gene3D" id="3.20.20.300">
    <property type="entry name" value="Glycoside hydrolase, family 3, N-terminal domain"/>
    <property type="match status" value="1"/>
</dbReference>
<reference evidence="7" key="1">
    <citation type="journal article" date="2019" name="Int. J. Syst. Evol. Microbiol.">
        <title>The Global Catalogue of Microorganisms (GCM) 10K type strain sequencing project: providing services to taxonomists for standard genome sequencing and annotation.</title>
        <authorList>
            <consortium name="The Broad Institute Genomics Platform"/>
            <consortium name="The Broad Institute Genome Sequencing Center for Infectious Disease"/>
            <person name="Wu L."/>
            <person name="Ma J."/>
        </authorList>
    </citation>
    <scope>NUCLEOTIDE SEQUENCE [LARGE SCALE GENOMIC DNA]</scope>
    <source>
        <strain evidence="7">KCTC 52141</strain>
    </source>
</reference>
<keyword evidence="2" id="KW-0732">Signal</keyword>
<dbReference type="PRINTS" id="PR00133">
    <property type="entry name" value="GLHYDRLASE3"/>
</dbReference>
<dbReference type="InterPro" id="IPR001764">
    <property type="entry name" value="Glyco_hydro_3_N"/>
</dbReference>
<keyword evidence="1" id="KW-0378">Hydrolase</keyword>
<dbReference type="SUPFAM" id="SSF51445">
    <property type="entry name" value="(Trans)glycosidases"/>
    <property type="match status" value="1"/>
</dbReference>
<name>A0ABV7HLI8_9GAMM</name>